<proteinExistence type="predicted"/>
<evidence type="ECO:0000313" key="2">
    <source>
        <dbReference type="EMBL" id="EEC95688.1"/>
    </source>
</evidence>
<dbReference type="HOGENOM" id="CLU_3293690_0_0_10"/>
<protein>
    <submittedName>
        <fullName evidence="2">Uncharacterized protein</fullName>
    </submittedName>
</protein>
<evidence type="ECO:0000313" key="3">
    <source>
        <dbReference type="Proteomes" id="UP000005510"/>
    </source>
</evidence>
<dbReference type="AlphaFoldDB" id="B7BCZ8"/>
<reference evidence="2 3" key="1">
    <citation type="submission" date="2008-10" db="EMBL/GenBank/DDBJ databases">
        <title>Draft genome sequence of Parabacteroides johnsonii (DSM 18315).</title>
        <authorList>
            <person name="Sudarsanam P."/>
            <person name="Ley R."/>
            <person name="Guruge J."/>
            <person name="Turnbaugh P.J."/>
            <person name="Mahowald M."/>
            <person name="Liep D."/>
            <person name="Gordon J."/>
        </authorList>
    </citation>
    <scope>NUCLEOTIDE SEQUENCE [LARGE SCALE GENOMIC DNA]</scope>
    <source>
        <strain evidence="2 3">DSM 18315</strain>
    </source>
</reference>
<dbReference type="Proteomes" id="UP000005510">
    <property type="component" value="Unassembled WGS sequence"/>
</dbReference>
<reference evidence="2 3" key="2">
    <citation type="submission" date="2008-10" db="EMBL/GenBank/DDBJ databases">
        <authorList>
            <person name="Fulton L."/>
            <person name="Clifton S."/>
            <person name="Fulton B."/>
            <person name="Xu J."/>
            <person name="Minx P."/>
            <person name="Pepin K.H."/>
            <person name="Johnson M."/>
            <person name="Bhonagiri V."/>
            <person name="Nash W.E."/>
            <person name="Mardis E.R."/>
            <person name="Wilson R.K."/>
        </authorList>
    </citation>
    <scope>NUCLEOTIDE SEQUENCE [LARGE SCALE GENOMIC DNA]</scope>
    <source>
        <strain evidence="2 3">DSM 18315</strain>
    </source>
</reference>
<evidence type="ECO:0000256" key="1">
    <source>
        <dbReference type="SAM" id="MobiDB-lite"/>
    </source>
</evidence>
<gene>
    <name evidence="2" type="ORF">PRABACTJOHN_02917</name>
</gene>
<feature type="region of interest" description="Disordered" evidence="1">
    <location>
        <begin position="17"/>
        <end position="40"/>
    </location>
</feature>
<accession>B7BCZ8</accession>
<organism evidence="2 3">
    <name type="scientific">Parabacteroides johnsonii DSM 18315</name>
    <dbReference type="NCBI Taxonomy" id="537006"/>
    <lineage>
        <taxon>Bacteria</taxon>
        <taxon>Pseudomonadati</taxon>
        <taxon>Bacteroidota</taxon>
        <taxon>Bacteroidia</taxon>
        <taxon>Bacteroidales</taxon>
        <taxon>Tannerellaceae</taxon>
        <taxon>Parabacteroides</taxon>
    </lineage>
</organism>
<feature type="compositionally biased region" description="Basic and acidic residues" evidence="1">
    <location>
        <begin position="31"/>
        <end position="40"/>
    </location>
</feature>
<sequence length="40" mass="4878">MRIERFFNIFSTPDLSHTDQKRRLGTMQCEPSKKDKRDYT</sequence>
<dbReference type="EMBL" id="ABYH01000319">
    <property type="protein sequence ID" value="EEC95688.1"/>
    <property type="molecule type" value="Genomic_DNA"/>
</dbReference>
<comment type="caution">
    <text evidence="2">The sequence shown here is derived from an EMBL/GenBank/DDBJ whole genome shotgun (WGS) entry which is preliminary data.</text>
</comment>
<name>B7BCZ8_9BACT</name>